<keyword evidence="2" id="KW-0732">Signal</keyword>
<dbReference type="OrthoDB" id="8255536at2"/>
<dbReference type="AlphaFoldDB" id="A0A560DXC5"/>
<dbReference type="PROSITE" id="PS51257">
    <property type="entry name" value="PROKAR_LIPOPROTEIN"/>
    <property type="match status" value="1"/>
</dbReference>
<proteinExistence type="predicted"/>
<comment type="caution">
    <text evidence="3">The sequence shown here is derived from an EMBL/GenBank/DDBJ whole genome shotgun (WGS) entry which is preliminary data.</text>
</comment>
<evidence type="ECO:0000256" key="1">
    <source>
        <dbReference type="SAM" id="MobiDB-lite"/>
    </source>
</evidence>
<evidence type="ECO:0000256" key="2">
    <source>
        <dbReference type="SAM" id="SignalP"/>
    </source>
</evidence>
<dbReference type="RefSeq" id="WP_063682401.1">
    <property type="nucleotide sequence ID" value="NZ_LVEM01000001.1"/>
</dbReference>
<gene>
    <name evidence="3" type="ORF">FBZ96_103573</name>
</gene>
<feature type="compositionally biased region" description="Basic and acidic residues" evidence="1">
    <location>
        <begin position="34"/>
        <end position="60"/>
    </location>
</feature>
<dbReference type="EMBL" id="VITK01000003">
    <property type="protein sequence ID" value="TWB01792.1"/>
    <property type="molecule type" value="Genomic_DNA"/>
</dbReference>
<evidence type="ECO:0000313" key="3">
    <source>
        <dbReference type="EMBL" id="TWB01792.1"/>
    </source>
</evidence>
<protein>
    <submittedName>
        <fullName evidence="3">Uncharacterized protein</fullName>
    </submittedName>
</protein>
<feature type="chain" id="PRO_5021917045" evidence="2">
    <location>
        <begin position="21"/>
        <end position="80"/>
    </location>
</feature>
<keyword evidence="4" id="KW-1185">Reference proteome</keyword>
<organism evidence="3 4">
    <name type="scientific">Bradyrhizobium stylosanthis</name>
    <dbReference type="NCBI Taxonomy" id="1803665"/>
    <lineage>
        <taxon>Bacteria</taxon>
        <taxon>Pseudomonadati</taxon>
        <taxon>Pseudomonadota</taxon>
        <taxon>Alphaproteobacteria</taxon>
        <taxon>Hyphomicrobiales</taxon>
        <taxon>Nitrobacteraceae</taxon>
        <taxon>Bradyrhizobium</taxon>
    </lineage>
</organism>
<accession>A0A560DXC5</accession>
<feature type="signal peptide" evidence="2">
    <location>
        <begin position="1"/>
        <end position="20"/>
    </location>
</feature>
<name>A0A560DXC5_9BRAD</name>
<feature type="region of interest" description="Disordered" evidence="1">
    <location>
        <begin position="17"/>
        <end position="80"/>
    </location>
</feature>
<sequence>MKILVIAAAVLALACGSAEAQGRRSPNDTGAKPADNKPKVDEKAYKAALERIPEPKEKYDPWGGARPAEPAKNEPAKKPK</sequence>
<dbReference type="Proteomes" id="UP000319949">
    <property type="component" value="Unassembled WGS sequence"/>
</dbReference>
<feature type="compositionally biased region" description="Basic and acidic residues" evidence="1">
    <location>
        <begin position="69"/>
        <end position="80"/>
    </location>
</feature>
<reference evidence="3 4" key="1">
    <citation type="submission" date="2019-06" db="EMBL/GenBank/DDBJ databases">
        <title>Genomic Encyclopedia of Type Strains, Phase IV (KMG-V): Genome sequencing to study the core and pangenomes of soil and plant-associated prokaryotes.</title>
        <authorList>
            <person name="Whitman W."/>
        </authorList>
    </citation>
    <scope>NUCLEOTIDE SEQUENCE [LARGE SCALE GENOMIC DNA]</scope>
    <source>
        <strain evidence="3 4">BR 510</strain>
    </source>
</reference>
<evidence type="ECO:0000313" key="4">
    <source>
        <dbReference type="Proteomes" id="UP000319949"/>
    </source>
</evidence>